<dbReference type="EnsemblPlants" id="OPUNC03G10650.1">
    <property type="protein sequence ID" value="OPUNC03G10650.1"/>
    <property type="gene ID" value="OPUNC03G10650"/>
</dbReference>
<dbReference type="AlphaFoldDB" id="A0A0E0KBG0"/>
<feature type="compositionally biased region" description="Basic and acidic residues" evidence="1">
    <location>
        <begin position="64"/>
        <end position="75"/>
    </location>
</feature>
<name>A0A0E0KBG0_ORYPU</name>
<keyword evidence="3" id="KW-1185">Reference proteome</keyword>
<dbReference type="Proteomes" id="UP000026962">
    <property type="component" value="Chromosome 3"/>
</dbReference>
<evidence type="ECO:0000256" key="1">
    <source>
        <dbReference type="SAM" id="MobiDB-lite"/>
    </source>
</evidence>
<sequence>MTTKISDLGLNGLDQRGSLLRRHNTSTTSKSSSMHQFEFHTLDWLINRALKLRAEELLPDVEEKLGLTNERKQIPDKTSPVPVGERDESERGCGCSPGSPPLPSPPLLCSPNGYHRPSGPPLFSRDSPWRKERRRRRDGRFFPSMKSTRS</sequence>
<accession>A0A0E0KBG0</accession>
<reference evidence="2" key="2">
    <citation type="submission" date="2018-05" db="EMBL/GenBank/DDBJ databases">
        <title>OpunRS2 (Oryza punctata Reference Sequence Version 2).</title>
        <authorList>
            <person name="Zhang J."/>
            <person name="Kudrna D."/>
            <person name="Lee S."/>
            <person name="Talag J."/>
            <person name="Welchert J."/>
            <person name="Wing R.A."/>
        </authorList>
    </citation>
    <scope>NUCLEOTIDE SEQUENCE [LARGE SCALE GENOMIC DNA]</scope>
</reference>
<reference evidence="2" key="1">
    <citation type="submission" date="2015-04" db="UniProtKB">
        <authorList>
            <consortium name="EnsemblPlants"/>
        </authorList>
    </citation>
    <scope>IDENTIFICATION</scope>
</reference>
<feature type="compositionally biased region" description="Pro residues" evidence="1">
    <location>
        <begin position="98"/>
        <end position="108"/>
    </location>
</feature>
<protein>
    <submittedName>
        <fullName evidence="2">Uncharacterized protein</fullName>
    </submittedName>
</protein>
<feature type="region of interest" description="Disordered" evidence="1">
    <location>
        <begin position="64"/>
        <end position="150"/>
    </location>
</feature>
<evidence type="ECO:0000313" key="3">
    <source>
        <dbReference type="Proteomes" id="UP000026962"/>
    </source>
</evidence>
<evidence type="ECO:0000313" key="2">
    <source>
        <dbReference type="EnsemblPlants" id="OPUNC03G10650.1"/>
    </source>
</evidence>
<dbReference type="Gramene" id="OPUNC03G10650.1">
    <property type="protein sequence ID" value="OPUNC03G10650.1"/>
    <property type="gene ID" value="OPUNC03G10650"/>
</dbReference>
<proteinExistence type="predicted"/>
<organism evidence="2">
    <name type="scientific">Oryza punctata</name>
    <name type="common">Red rice</name>
    <dbReference type="NCBI Taxonomy" id="4537"/>
    <lineage>
        <taxon>Eukaryota</taxon>
        <taxon>Viridiplantae</taxon>
        <taxon>Streptophyta</taxon>
        <taxon>Embryophyta</taxon>
        <taxon>Tracheophyta</taxon>
        <taxon>Spermatophyta</taxon>
        <taxon>Magnoliopsida</taxon>
        <taxon>Liliopsida</taxon>
        <taxon>Poales</taxon>
        <taxon>Poaceae</taxon>
        <taxon>BOP clade</taxon>
        <taxon>Oryzoideae</taxon>
        <taxon>Oryzeae</taxon>
        <taxon>Oryzinae</taxon>
        <taxon>Oryza</taxon>
    </lineage>
</organism>
<dbReference type="HOGENOM" id="CLU_1743504_0_0_1"/>